<feature type="domain" description="4'-phosphopantetheinyl transferase" evidence="2">
    <location>
        <begin position="105"/>
        <end position="177"/>
    </location>
</feature>
<proteinExistence type="predicted"/>
<evidence type="ECO:0000313" key="4">
    <source>
        <dbReference type="Proteomes" id="UP001528912"/>
    </source>
</evidence>
<name>A0ABT6C6Q8_9MICO</name>
<sequence>MTTVHLARARLGDLADLDPTQRRRVLRYEQEADRARCATGVRLVLHALRRATGDEAATVERRCIGCGAADHGPVEPAGRYAGRWSLSVTHSGDVVGVAVRAGAEPVGLDLEAGAARSLDAVARLVCTPYEQAADAAAPDTDDALRIRWVRKEAVLKAARVGLTVPMTHLELSAAHEPPRVLGWDSASRPDGLAAADIALCDLALQEPAGVRGAVAVLGTADLDARCVRVEDAELVAGP</sequence>
<dbReference type="SUPFAM" id="SSF56214">
    <property type="entry name" value="4'-phosphopantetheinyl transferase"/>
    <property type="match status" value="1"/>
</dbReference>
<protein>
    <submittedName>
        <fullName evidence="3">4'-phosphopantetheinyl transferase superfamily protein</fullName>
    </submittedName>
</protein>
<dbReference type="GO" id="GO:0016740">
    <property type="term" value="F:transferase activity"/>
    <property type="evidence" value="ECO:0007669"/>
    <property type="project" value="UniProtKB-KW"/>
</dbReference>
<evidence type="ECO:0000313" key="3">
    <source>
        <dbReference type="EMBL" id="MDF8264575.1"/>
    </source>
</evidence>
<dbReference type="InterPro" id="IPR037143">
    <property type="entry name" value="4-PPantetheinyl_Trfase_dom_sf"/>
</dbReference>
<evidence type="ECO:0000256" key="1">
    <source>
        <dbReference type="ARBA" id="ARBA00022679"/>
    </source>
</evidence>
<dbReference type="RefSeq" id="WP_277192018.1">
    <property type="nucleotide sequence ID" value="NZ_JAROAV010000028.1"/>
</dbReference>
<dbReference type="Gene3D" id="3.90.470.20">
    <property type="entry name" value="4'-phosphopantetheinyl transferase domain"/>
    <property type="match status" value="1"/>
</dbReference>
<keyword evidence="1 3" id="KW-0808">Transferase</keyword>
<dbReference type="Proteomes" id="UP001528912">
    <property type="component" value="Unassembled WGS sequence"/>
</dbReference>
<accession>A0ABT6C6Q8</accession>
<dbReference type="EMBL" id="JAROAV010000028">
    <property type="protein sequence ID" value="MDF8264575.1"/>
    <property type="molecule type" value="Genomic_DNA"/>
</dbReference>
<reference evidence="3 4" key="1">
    <citation type="submission" date="2023-03" db="EMBL/GenBank/DDBJ databases">
        <title>YIM 133296 draft genome.</title>
        <authorList>
            <person name="Xiong L."/>
        </authorList>
    </citation>
    <scope>NUCLEOTIDE SEQUENCE [LARGE SCALE GENOMIC DNA]</scope>
    <source>
        <strain evidence="3 4">YIM 133296</strain>
    </source>
</reference>
<keyword evidence="4" id="KW-1185">Reference proteome</keyword>
<dbReference type="Pfam" id="PF01648">
    <property type="entry name" value="ACPS"/>
    <property type="match status" value="1"/>
</dbReference>
<organism evidence="3 4">
    <name type="scientific">Luteipulveratus flavus</name>
    <dbReference type="NCBI Taxonomy" id="3031728"/>
    <lineage>
        <taxon>Bacteria</taxon>
        <taxon>Bacillati</taxon>
        <taxon>Actinomycetota</taxon>
        <taxon>Actinomycetes</taxon>
        <taxon>Micrococcales</taxon>
        <taxon>Dermacoccaceae</taxon>
        <taxon>Luteipulveratus</taxon>
    </lineage>
</organism>
<dbReference type="InterPro" id="IPR008278">
    <property type="entry name" value="4-PPantetheinyl_Trfase_dom"/>
</dbReference>
<comment type="caution">
    <text evidence="3">The sequence shown here is derived from an EMBL/GenBank/DDBJ whole genome shotgun (WGS) entry which is preliminary data.</text>
</comment>
<evidence type="ECO:0000259" key="2">
    <source>
        <dbReference type="Pfam" id="PF01648"/>
    </source>
</evidence>
<gene>
    <name evidence="3" type="ORF">P4R38_10005</name>
</gene>